<dbReference type="GO" id="GO:0004180">
    <property type="term" value="F:carboxypeptidase activity"/>
    <property type="evidence" value="ECO:0007669"/>
    <property type="project" value="UniProtKB-KW"/>
</dbReference>
<dbReference type="Gene3D" id="3.30.200.180">
    <property type="match status" value="1"/>
</dbReference>
<dbReference type="InterPro" id="IPR009045">
    <property type="entry name" value="Zn_M74/Hedgehog-like"/>
</dbReference>
<keyword evidence="2" id="KW-0378">Hydrolase</keyword>
<evidence type="ECO:0000313" key="2">
    <source>
        <dbReference type="EMBL" id="CAG9623131.1"/>
    </source>
</evidence>
<protein>
    <submittedName>
        <fullName evidence="2">D-alanyl-D-alanine carboxypeptidase</fullName>
        <ecNumber evidence="2">3.4.17.-</ecNumber>
    </submittedName>
</protein>
<dbReference type="InterPro" id="IPR003709">
    <property type="entry name" value="VanY-like_core_dom"/>
</dbReference>
<dbReference type="Gene3D" id="3.30.1380.10">
    <property type="match status" value="1"/>
</dbReference>
<dbReference type="InterPro" id="IPR058193">
    <property type="entry name" value="VanY/YodJ_core_dom"/>
</dbReference>
<dbReference type="InterPro" id="IPR052179">
    <property type="entry name" value="DD-CPase-like"/>
</dbReference>
<sequence length="289" mass="33392">MKKWGIFLFLGVCLFFTFSYISKGNENKVEIITFELEKDMQENSNAILRKLEITKEQIYQGNLLLVNNEYPVYPESIPSDMINLSQHNDYTQGYALLGNDIYLSEEITQNLAKLITAVREDGLHNFAITSGFRSFDEQNVLYQQMGSDYALPAGYSEHNLGLALDVGSTQMKMENAPEGKWIEKNAWKFGFILRYPKDKTNITGIQYEPWHIRYVGLPHSLIMQEKNLVLEEYVDYLKQEKKITAKIDGEQYTITYYPVTESIQIEIPEDKHYEISGDNIGGIILTVYE</sequence>
<keyword evidence="2" id="KW-0645">Protease</keyword>
<evidence type="ECO:0000259" key="1">
    <source>
        <dbReference type="Pfam" id="PF02557"/>
    </source>
</evidence>
<name>A0ABN8AD02_9BACI</name>
<dbReference type="CDD" id="cd14852">
    <property type="entry name" value="LD-carboxypeptidase"/>
    <property type="match status" value="1"/>
</dbReference>
<dbReference type="Proteomes" id="UP000789833">
    <property type="component" value="Unassembled WGS sequence"/>
</dbReference>
<dbReference type="EMBL" id="CAKJTJ010000036">
    <property type="protein sequence ID" value="CAG9623131.1"/>
    <property type="molecule type" value="Genomic_DNA"/>
</dbReference>
<accession>A0ABN8AD02</accession>
<dbReference type="RefSeq" id="WP_230504297.1">
    <property type="nucleotide sequence ID" value="NZ_CAKJTJ010000036.1"/>
</dbReference>
<feature type="domain" description="D-alanyl-D-alanine carboxypeptidase-like core" evidence="1">
    <location>
        <begin position="101"/>
        <end position="216"/>
    </location>
</feature>
<organism evidence="2 3">
    <name type="scientific">Sutcliffiella rhizosphaerae</name>
    <dbReference type="NCBI Taxonomy" id="2880967"/>
    <lineage>
        <taxon>Bacteria</taxon>
        <taxon>Bacillati</taxon>
        <taxon>Bacillota</taxon>
        <taxon>Bacilli</taxon>
        <taxon>Bacillales</taxon>
        <taxon>Bacillaceae</taxon>
        <taxon>Sutcliffiella</taxon>
    </lineage>
</organism>
<dbReference type="Pfam" id="PF02557">
    <property type="entry name" value="VanY"/>
    <property type="match status" value="1"/>
</dbReference>
<dbReference type="PANTHER" id="PTHR34385:SF1">
    <property type="entry name" value="PEPTIDOGLYCAN L-ALANYL-D-GLUTAMATE ENDOPEPTIDASE CWLK"/>
    <property type="match status" value="1"/>
</dbReference>
<dbReference type="PANTHER" id="PTHR34385">
    <property type="entry name" value="D-ALANYL-D-ALANINE CARBOXYPEPTIDASE"/>
    <property type="match status" value="1"/>
</dbReference>
<evidence type="ECO:0000313" key="3">
    <source>
        <dbReference type="Proteomes" id="UP000789833"/>
    </source>
</evidence>
<dbReference type="SUPFAM" id="SSF55166">
    <property type="entry name" value="Hedgehog/DD-peptidase"/>
    <property type="match status" value="1"/>
</dbReference>
<gene>
    <name evidence="2" type="primary">vanY</name>
    <name evidence="2" type="ORF">BACCIP111883_03927</name>
</gene>
<dbReference type="NCBIfam" id="NF000472">
    <property type="entry name" value="vanY_AFMPt"/>
    <property type="match status" value="1"/>
</dbReference>
<keyword evidence="3" id="KW-1185">Reference proteome</keyword>
<keyword evidence="2" id="KW-0121">Carboxypeptidase</keyword>
<proteinExistence type="predicted"/>
<reference evidence="2 3" key="1">
    <citation type="submission" date="2021-10" db="EMBL/GenBank/DDBJ databases">
        <authorList>
            <person name="Criscuolo A."/>
        </authorList>
    </citation>
    <scope>NUCLEOTIDE SEQUENCE [LARGE SCALE GENOMIC DNA]</scope>
    <source>
        <strain evidence="3">CIP 111883</strain>
    </source>
</reference>
<dbReference type="EC" id="3.4.17.-" evidence="2"/>
<comment type="caution">
    <text evidence="2">The sequence shown here is derived from an EMBL/GenBank/DDBJ whole genome shotgun (WGS) entry which is preliminary data.</text>
</comment>